<comment type="caution">
    <text evidence="7">The sequence shown here is derived from an EMBL/GenBank/DDBJ whole genome shotgun (WGS) entry which is preliminary data.</text>
</comment>
<organism evidence="7 8">
    <name type="scientific">Ureibacillus suwonensis</name>
    <dbReference type="NCBI Taxonomy" id="313007"/>
    <lineage>
        <taxon>Bacteria</taxon>
        <taxon>Bacillati</taxon>
        <taxon>Bacillota</taxon>
        <taxon>Bacilli</taxon>
        <taxon>Bacillales</taxon>
        <taxon>Caryophanaceae</taxon>
        <taxon>Ureibacillus</taxon>
    </lineage>
</organism>
<dbReference type="NCBIfam" id="TIGR03860">
    <property type="entry name" value="FMN_nitrolo"/>
    <property type="match status" value="1"/>
</dbReference>
<keyword evidence="1" id="KW-0285">Flavoprotein</keyword>
<dbReference type="PANTHER" id="PTHR30011">
    <property type="entry name" value="ALKANESULFONATE MONOOXYGENASE-RELATED"/>
    <property type="match status" value="1"/>
</dbReference>
<dbReference type="RefSeq" id="WP_390309429.1">
    <property type="nucleotide sequence ID" value="NZ_JBHSNQ010000075.1"/>
</dbReference>
<dbReference type="SUPFAM" id="SSF51679">
    <property type="entry name" value="Bacterial luciferase-like"/>
    <property type="match status" value="1"/>
</dbReference>
<dbReference type="EMBL" id="JBHSNQ010000075">
    <property type="protein sequence ID" value="MFC5541870.1"/>
    <property type="molecule type" value="Genomic_DNA"/>
</dbReference>
<sequence>MTNQKRMLLGSFFQTFLGHHLAAWRYPETKTEEVTSLSLYKEIAELSEKGKFDIIFLADVLAHNEEDIAYTPQIRLEATTMMASLASITKNIGLVATLSTTFTHPFNVARQFATIDHMSGGRAAWNIVTTAHDHEAANFGLEEQLDHSIRYERADEFVEVTKKLWDSWEKDTLLFDRENGIFLDEKKIHPIYHEGKYFKVRGPINIPRPPQGYPLLVTASASDKGREFAVKHADILFTLAPSTVEEGKAVYQTIKRKVAVYGRNPEHFKIMPGIVPFVGKTEKEAIEKFEHFQELILPQLGIGWLSRYVDHDLSQYSPDDPMPELKEVDQVNGEKGRFKLLSDLARERNYTIKELARYFVATQGHLFVVGSGEQVADTLSDWYLNGAADGFNIKFPYFPGGIKDFVDYAIPVLQERGLVQTEYADGTLREKLGLDYPSLSTVNV</sequence>
<evidence type="ECO:0000256" key="2">
    <source>
        <dbReference type="ARBA" id="ARBA00022643"/>
    </source>
</evidence>
<comment type="similarity">
    <text evidence="5">Belongs to the NtaA/SnaA/DszA monooxygenase family.</text>
</comment>
<evidence type="ECO:0000259" key="6">
    <source>
        <dbReference type="Pfam" id="PF00296"/>
    </source>
</evidence>
<dbReference type="InterPro" id="IPR036661">
    <property type="entry name" value="Luciferase-like_sf"/>
</dbReference>
<evidence type="ECO:0000256" key="1">
    <source>
        <dbReference type="ARBA" id="ARBA00022630"/>
    </source>
</evidence>
<dbReference type="InterPro" id="IPR011251">
    <property type="entry name" value="Luciferase-like_dom"/>
</dbReference>
<feature type="domain" description="Luciferase-like" evidence="6">
    <location>
        <begin position="20"/>
        <end position="385"/>
    </location>
</feature>
<dbReference type="Gene3D" id="3.20.20.30">
    <property type="entry name" value="Luciferase-like domain"/>
    <property type="match status" value="1"/>
</dbReference>
<name>A0ABW0REJ7_9BACL</name>
<keyword evidence="3 7" id="KW-0560">Oxidoreductase</keyword>
<evidence type="ECO:0000256" key="4">
    <source>
        <dbReference type="ARBA" id="ARBA00023033"/>
    </source>
</evidence>
<evidence type="ECO:0000313" key="8">
    <source>
        <dbReference type="Proteomes" id="UP001595978"/>
    </source>
</evidence>
<dbReference type="InterPro" id="IPR016215">
    <property type="entry name" value="NTA_MOA"/>
</dbReference>
<dbReference type="InterPro" id="IPR051260">
    <property type="entry name" value="Diverse_substr_monoxygenases"/>
</dbReference>
<proteinExistence type="inferred from homology"/>
<keyword evidence="8" id="KW-1185">Reference proteome</keyword>
<dbReference type="GO" id="GO:0016491">
    <property type="term" value="F:oxidoreductase activity"/>
    <property type="evidence" value="ECO:0007669"/>
    <property type="project" value="UniProtKB-KW"/>
</dbReference>
<accession>A0ABW0REJ7</accession>
<reference evidence="8" key="1">
    <citation type="journal article" date="2019" name="Int. J. Syst. Evol. Microbiol.">
        <title>The Global Catalogue of Microorganisms (GCM) 10K type strain sequencing project: providing services to taxonomists for standard genome sequencing and annotation.</title>
        <authorList>
            <consortium name="The Broad Institute Genomics Platform"/>
            <consortium name="The Broad Institute Genome Sequencing Center for Infectious Disease"/>
            <person name="Wu L."/>
            <person name="Ma J."/>
        </authorList>
    </citation>
    <scope>NUCLEOTIDE SEQUENCE [LARGE SCALE GENOMIC DNA]</scope>
    <source>
        <strain evidence="8">CCUG 56331</strain>
    </source>
</reference>
<dbReference type="PIRSF" id="PIRSF000337">
    <property type="entry name" value="NTA_MOA"/>
    <property type="match status" value="1"/>
</dbReference>
<evidence type="ECO:0000256" key="3">
    <source>
        <dbReference type="ARBA" id="ARBA00023002"/>
    </source>
</evidence>
<dbReference type="CDD" id="cd01095">
    <property type="entry name" value="Nitrilotriacetate_monoxgenase"/>
    <property type="match status" value="1"/>
</dbReference>
<dbReference type="Pfam" id="PF00296">
    <property type="entry name" value="Bac_luciferase"/>
    <property type="match status" value="1"/>
</dbReference>
<keyword evidence="2" id="KW-0288">FMN</keyword>
<dbReference type="EC" id="1.-.-.-" evidence="7"/>
<keyword evidence="4" id="KW-0503">Monooxygenase</keyword>
<gene>
    <name evidence="7" type="ORF">ACFPOH_08850</name>
</gene>
<evidence type="ECO:0000256" key="5">
    <source>
        <dbReference type="ARBA" id="ARBA00033748"/>
    </source>
</evidence>
<dbReference type="Proteomes" id="UP001595978">
    <property type="component" value="Unassembled WGS sequence"/>
</dbReference>
<evidence type="ECO:0000313" key="7">
    <source>
        <dbReference type="EMBL" id="MFC5541870.1"/>
    </source>
</evidence>
<dbReference type="PANTHER" id="PTHR30011:SF16">
    <property type="entry name" value="C2H2 FINGER DOMAIN TRANSCRIPTION FACTOR (EUROFUNG)-RELATED"/>
    <property type="match status" value="1"/>
</dbReference>
<protein>
    <submittedName>
        <fullName evidence="7">LLM class flavin-dependent oxidoreductase</fullName>
        <ecNumber evidence="7">1.-.-.-</ecNumber>
    </submittedName>
</protein>